<sequence length="157" mass="18203">MSLRIATKEQVLALVEFIPESGVFTLDDLYKVTLDINAQSEIFAALKDFGNGLSICEWDEDKFYFKLNETLYQPYDKESSKYDLHQAIMQALEAKEFCILNNLTPEQYLDPHKMEKILNDRTNQEKAEQEFEKVNSYGVWIFLLAIAAIIAFIVMQT</sequence>
<evidence type="ECO:0000256" key="1">
    <source>
        <dbReference type="SAM" id="Phobius"/>
    </source>
</evidence>
<organism evidence="2 3">
    <name type="scientific">Thorsellia anophelis DSM 18579</name>
    <dbReference type="NCBI Taxonomy" id="1123402"/>
    <lineage>
        <taxon>Bacteria</taxon>
        <taxon>Pseudomonadati</taxon>
        <taxon>Pseudomonadota</taxon>
        <taxon>Gammaproteobacteria</taxon>
        <taxon>Enterobacterales</taxon>
        <taxon>Thorselliaceae</taxon>
        <taxon>Thorsellia</taxon>
    </lineage>
</organism>
<dbReference type="Proteomes" id="UP000242642">
    <property type="component" value="Unassembled WGS sequence"/>
</dbReference>
<dbReference type="RefSeq" id="WP_093320141.1">
    <property type="nucleotide sequence ID" value="NZ_FOHV01000014.1"/>
</dbReference>
<protein>
    <submittedName>
        <fullName evidence="2">Uncharacterized protein</fullName>
    </submittedName>
</protein>
<evidence type="ECO:0000313" key="3">
    <source>
        <dbReference type="Proteomes" id="UP000242642"/>
    </source>
</evidence>
<proteinExistence type="predicted"/>
<keyword evidence="1" id="KW-0812">Transmembrane</keyword>
<feature type="transmembrane region" description="Helical" evidence="1">
    <location>
        <begin position="137"/>
        <end position="155"/>
    </location>
</feature>
<accession>A0A1I0D7K9</accession>
<name>A0A1I0D7K9_9GAMM</name>
<gene>
    <name evidence="2" type="ORF">SAMN02583745_01878</name>
</gene>
<dbReference type="EMBL" id="FOHV01000014">
    <property type="protein sequence ID" value="SET28051.1"/>
    <property type="molecule type" value="Genomic_DNA"/>
</dbReference>
<evidence type="ECO:0000313" key="2">
    <source>
        <dbReference type="EMBL" id="SET28051.1"/>
    </source>
</evidence>
<keyword evidence="1" id="KW-1133">Transmembrane helix</keyword>
<keyword evidence="3" id="KW-1185">Reference proteome</keyword>
<reference evidence="3" key="1">
    <citation type="submission" date="2016-10" db="EMBL/GenBank/DDBJ databases">
        <authorList>
            <person name="Varghese N."/>
            <person name="Submissions S."/>
        </authorList>
    </citation>
    <scope>NUCLEOTIDE SEQUENCE [LARGE SCALE GENOMIC DNA]</scope>
    <source>
        <strain evidence="3">DSM 18579</strain>
    </source>
</reference>
<keyword evidence="1" id="KW-0472">Membrane</keyword>
<dbReference type="STRING" id="1123402.SAMN02583745_01878"/>
<dbReference type="AlphaFoldDB" id="A0A1I0D7K9"/>